<keyword evidence="2" id="KW-1185">Reference proteome</keyword>
<evidence type="ECO:0000313" key="1">
    <source>
        <dbReference type="EMBL" id="KAJ6725956.1"/>
    </source>
</evidence>
<evidence type="ECO:0000313" key="2">
    <source>
        <dbReference type="Proteomes" id="UP001151532"/>
    </source>
</evidence>
<accession>A0A9Q0U9I6</accession>
<proteinExistence type="predicted"/>
<dbReference type="EMBL" id="JAPFFK010000013">
    <property type="protein sequence ID" value="KAJ6725956.1"/>
    <property type="molecule type" value="Genomic_DNA"/>
</dbReference>
<organism evidence="1 2">
    <name type="scientific">Salix purpurea</name>
    <name type="common">Purple osier willow</name>
    <dbReference type="NCBI Taxonomy" id="77065"/>
    <lineage>
        <taxon>Eukaryota</taxon>
        <taxon>Viridiplantae</taxon>
        <taxon>Streptophyta</taxon>
        <taxon>Embryophyta</taxon>
        <taxon>Tracheophyta</taxon>
        <taxon>Spermatophyta</taxon>
        <taxon>Magnoliopsida</taxon>
        <taxon>eudicotyledons</taxon>
        <taxon>Gunneridae</taxon>
        <taxon>Pentapetalae</taxon>
        <taxon>rosids</taxon>
        <taxon>fabids</taxon>
        <taxon>Malpighiales</taxon>
        <taxon>Salicaceae</taxon>
        <taxon>Saliceae</taxon>
        <taxon>Salix</taxon>
    </lineage>
</organism>
<dbReference type="Proteomes" id="UP001151532">
    <property type="component" value="Chromosome 8"/>
</dbReference>
<name>A0A9Q0U9I6_SALPP</name>
<protein>
    <submittedName>
        <fullName evidence="1">Uncharacterized protein</fullName>
    </submittedName>
</protein>
<sequence length="112" mass="12690">MNPLQQHHKRTPSMFSSSLPSGLPLSSSFSPNTHIPHLSLINDTKRNQSSIMPNTLHKSWIINIHGLTEECLGCNVLVVLKERQILFTGHTSLFATELCNFHLQLFRGLKHH</sequence>
<comment type="caution">
    <text evidence="1">The sequence shown here is derived from an EMBL/GenBank/DDBJ whole genome shotgun (WGS) entry which is preliminary data.</text>
</comment>
<reference evidence="1" key="2">
    <citation type="journal article" date="2023" name="Int. J. Mol. Sci.">
        <title>De Novo Assembly and Annotation of 11 Diverse Shrub Willow (Salix) Genomes Reveals Novel Gene Organization in Sex-Linked Regions.</title>
        <authorList>
            <person name="Hyden B."/>
            <person name="Feng K."/>
            <person name="Yates T.B."/>
            <person name="Jawdy S."/>
            <person name="Cereghino C."/>
            <person name="Smart L.B."/>
            <person name="Muchero W."/>
        </authorList>
    </citation>
    <scope>NUCLEOTIDE SEQUENCE</scope>
    <source>
        <tissue evidence="1">Shoot tip</tissue>
    </source>
</reference>
<gene>
    <name evidence="1" type="ORF">OIU79_004169</name>
</gene>
<dbReference type="AlphaFoldDB" id="A0A9Q0U9I6"/>
<reference evidence="1" key="1">
    <citation type="submission" date="2022-11" db="EMBL/GenBank/DDBJ databases">
        <authorList>
            <person name="Hyden B.L."/>
            <person name="Feng K."/>
            <person name="Yates T."/>
            <person name="Jawdy S."/>
            <person name="Smart L.B."/>
            <person name="Muchero W."/>
        </authorList>
    </citation>
    <scope>NUCLEOTIDE SEQUENCE</scope>
    <source>
        <tissue evidence="1">Shoot tip</tissue>
    </source>
</reference>